<evidence type="ECO:0000313" key="2">
    <source>
        <dbReference type="Proteomes" id="UP000237347"/>
    </source>
</evidence>
<proteinExistence type="predicted"/>
<evidence type="ECO:0000313" key="1">
    <source>
        <dbReference type="EMBL" id="KAK7846209.1"/>
    </source>
</evidence>
<name>A0AAW0L5W5_QUESU</name>
<organism evidence="1 2">
    <name type="scientific">Quercus suber</name>
    <name type="common">Cork oak</name>
    <dbReference type="NCBI Taxonomy" id="58331"/>
    <lineage>
        <taxon>Eukaryota</taxon>
        <taxon>Viridiplantae</taxon>
        <taxon>Streptophyta</taxon>
        <taxon>Embryophyta</taxon>
        <taxon>Tracheophyta</taxon>
        <taxon>Spermatophyta</taxon>
        <taxon>Magnoliopsida</taxon>
        <taxon>eudicotyledons</taxon>
        <taxon>Gunneridae</taxon>
        <taxon>Pentapetalae</taxon>
        <taxon>rosids</taxon>
        <taxon>fabids</taxon>
        <taxon>Fagales</taxon>
        <taxon>Fagaceae</taxon>
        <taxon>Quercus</taxon>
    </lineage>
</organism>
<dbReference type="Proteomes" id="UP000237347">
    <property type="component" value="Unassembled WGS sequence"/>
</dbReference>
<accession>A0AAW0L5W5</accession>
<dbReference type="AlphaFoldDB" id="A0AAW0L5W5"/>
<comment type="caution">
    <text evidence="1">The sequence shown here is derived from an EMBL/GenBank/DDBJ whole genome shotgun (WGS) entry which is preliminary data.</text>
</comment>
<sequence length="83" mass="8905">MASFFCRSALKVGSTSRSSLASCSKTLNPKSLIPKSNIPSTPASAFSSSSTIPRASRTCNTVVTGACWILWENKARIYFIISL</sequence>
<keyword evidence="2" id="KW-1185">Reference proteome</keyword>
<gene>
    <name evidence="1" type="ORF">CFP56_008280</name>
</gene>
<dbReference type="EMBL" id="PKMF04000159">
    <property type="protein sequence ID" value="KAK7846209.1"/>
    <property type="molecule type" value="Genomic_DNA"/>
</dbReference>
<protein>
    <submittedName>
        <fullName evidence="1">Uncharacterized protein</fullName>
    </submittedName>
</protein>
<reference evidence="1 2" key="1">
    <citation type="journal article" date="2018" name="Sci. Data">
        <title>The draft genome sequence of cork oak.</title>
        <authorList>
            <person name="Ramos A.M."/>
            <person name="Usie A."/>
            <person name="Barbosa P."/>
            <person name="Barros P.M."/>
            <person name="Capote T."/>
            <person name="Chaves I."/>
            <person name="Simoes F."/>
            <person name="Abreu I."/>
            <person name="Carrasquinho I."/>
            <person name="Faro C."/>
            <person name="Guimaraes J.B."/>
            <person name="Mendonca D."/>
            <person name="Nobrega F."/>
            <person name="Rodrigues L."/>
            <person name="Saibo N.J.M."/>
            <person name="Varela M.C."/>
            <person name="Egas C."/>
            <person name="Matos J."/>
            <person name="Miguel C.M."/>
            <person name="Oliveira M.M."/>
            <person name="Ricardo C.P."/>
            <person name="Goncalves S."/>
        </authorList>
    </citation>
    <scope>NUCLEOTIDE SEQUENCE [LARGE SCALE GENOMIC DNA]</scope>
    <source>
        <strain evidence="2">cv. HL8</strain>
    </source>
</reference>